<feature type="binding site" evidence="11">
    <location>
        <position position="176"/>
    </location>
    <ligand>
        <name>UTP</name>
        <dbReference type="ChEBI" id="CHEBI:46398"/>
    </ligand>
</feature>
<evidence type="ECO:0000256" key="5">
    <source>
        <dbReference type="ARBA" id="ARBA00022679"/>
    </source>
</evidence>
<dbReference type="Gene3D" id="3.90.550.10">
    <property type="entry name" value="Spore Coat Polysaccharide Biosynthesis Protein SpsA, Chain A"/>
    <property type="match status" value="1"/>
</dbReference>
<feature type="binding site" evidence="10">
    <location>
        <position position="207"/>
    </location>
    <ligand>
        <name>substrate</name>
    </ligand>
</feature>
<evidence type="ECO:0000256" key="8">
    <source>
        <dbReference type="ARBA" id="ARBA00047432"/>
    </source>
</evidence>
<evidence type="ECO:0000256" key="12">
    <source>
        <dbReference type="SAM" id="MobiDB-lite"/>
    </source>
</evidence>
<keyword evidence="6 9" id="KW-0548">Nucleotidyltransferase</keyword>
<dbReference type="PIRSF" id="PIRSF000806">
    <property type="entry name" value="UDPGP"/>
    <property type="match status" value="1"/>
</dbReference>
<comment type="similarity">
    <text evidence="1 9">Belongs to the UDPGP type 1 family.</text>
</comment>
<dbReference type="FunFam" id="3.90.550.10:FF:000002">
    <property type="entry name" value="UTP--glucose-1-phosphate uridylyltransferase"/>
    <property type="match status" value="1"/>
</dbReference>
<comment type="function">
    <text evidence="7">UTP--glucose-1-phosphate uridylyltransferase catalyzing the conversion of glucose-1-phosphate into UDP-glucose, a crucial precursor for the production of glycogen.</text>
</comment>
<accession>A0A914LIT5</accession>
<evidence type="ECO:0000313" key="13">
    <source>
        <dbReference type="Proteomes" id="UP000887563"/>
    </source>
</evidence>
<reference evidence="14" key="1">
    <citation type="submission" date="2022-11" db="UniProtKB">
        <authorList>
            <consortium name="WormBaseParasite"/>
        </authorList>
    </citation>
    <scope>IDENTIFICATION</scope>
</reference>
<keyword evidence="13" id="KW-1185">Reference proteome</keyword>
<sequence length="528" mass="60116">MNKAPRSKEEVENILKMFDDKSKTLIKPGDAESERDIAIYRKIFYQFLTEPYKVVWENLRPMPAEKQKSYDELPKVLNENERKSLLNRLVVVKLNGGLGTTMGCKGPKSLVELSNGMNFLEFVLRQHEILNDELKDLNETKEIPFLLMNSFCTDIQTKQYLENREKPTNYVECFSQSRCPRIYADTLEPVPTKWDDCPNDGWYPPGHANIFPIMAHCGLLDRLLAEGRDIAFFANIDNTGAVFDERIAKVLADGITDYILEVTPRTPADVKGGTLVEIDDGYRLTQLECPHVPDEHQDEFRSVKKFKTFNTNNIWVNLRAVKEKLGQLKLAMLANEKKLSNGRPILQLEQSIGDVIRNFPGRALAVNVSRRRFLPVKSTRDLFHLRSKCLFSFNSSLCLLQKIGESPLPEVILSTEEFGALTDFEKRIPEIPKIQSNVEKIVITGNVFLGKGIQFNGKNIEIIAEKGKCISIPDNSIINSKEEEEHKKPQQNGCCQQNGEVKNNNNKVGKILVDVNGNDKYLLKEEII</sequence>
<evidence type="ECO:0000313" key="14">
    <source>
        <dbReference type="WBParaSite" id="Minc3s00561g14300"/>
    </source>
</evidence>
<evidence type="ECO:0000256" key="10">
    <source>
        <dbReference type="PIRSR" id="PIRSR000806-1"/>
    </source>
</evidence>
<comment type="subunit">
    <text evidence="2">Homooctamer.</text>
</comment>
<name>A0A914LIT5_MELIC</name>
<feature type="binding site" evidence="11">
    <location>
        <position position="206"/>
    </location>
    <ligand>
        <name>UTP</name>
        <dbReference type="ChEBI" id="CHEBI:46398"/>
    </ligand>
</feature>
<evidence type="ECO:0000256" key="2">
    <source>
        <dbReference type="ARBA" id="ARBA00011823"/>
    </source>
</evidence>
<evidence type="ECO:0000256" key="7">
    <source>
        <dbReference type="ARBA" id="ARBA00023579"/>
    </source>
</evidence>
<evidence type="ECO:0000256" key="1">
    <source>
        <dbReference type="ARBA" id="ARBA00010401"/>
    </source>
</evidence>
<evidence type="ECO:0000256" key="11">
    <source>
        <dbReference type="PIRSR" id="PIRSR000806-2"/>
    </source>
</evidence>
<dbReference type="PANTHER" id="PTHR43511">
    <property type="match status" value="1"/>
</dbReference>
<dbReference type="Gene3D" id="2.160.10.10">
    <property type="entry name" value="Hexapeptide repeat proteins"/>
    <property type="match status" value="1"/>
</dbReference>
<feature type="binding site" evidence="11">
    <location>
        <position position="237"/>
    </location>
    <ligand>
        <name>UTP</name>
        <dbReference type="ChEBI" id="CHEBI:46398"/>
    </ligand>
</feature>
<dbReference type="GO" id="GO:0006011">
    <property type="term" value="P:UDP-alpha-D-glucose metabolic process"/>
    <property type="evidence" value="ECO:0007669"/>
    <property type="project" value="UniProtKB-UniRule"/>
</dbReference>
<dbReference type="InterPro" id="IPR029044">
    <property type="entry name" value="Nucleotide-diphossugar_trans"/>
</dbReference>
<evidence type="ECO:0000256" key="3">
    <source>
        <dbReference type="ARBA" id="ARBA00012415"/>
    </source>
</evidence>
<feature type="region of interest" description="Disordered" evidence="12">
    <location>
        <begin position="482"/>
        <end position="501"/>
    </location>
</feature>
<dbReference type="InterPro" id="IPR002618">
    <property type="entry name" value="UDPGP_fam"/>
</dbReference>
<proteinExistence type="inferred from homology"/>
<feature type="binding site" evidence="11">
    <location>
        <position position="377"/>
    </location>
    <ligand>
        <name>UTP</name>
        <dbReference type="ChEBI" id="CHEBI:46398"/>
    </ligand>
</feature>
<evidence type="ECO:0000256" key="6">
    <source>
        <dbReference type="ARBA" id="ARBA00022695"/>
    </source>
</evidence>
<evidence type="ECO:0000256" key="9">
    <source>
        <dbReference type="PIRNR" id="PIRNR000806"/>
    </source>
</evidence>
<dbReference type="GO" id="GO:0003983">
    <property type="term" value="F:UTP:glucose-1-phosphate uridylyltransferase activity"/>
    <property type="evidence" value="ECO:0007669"/>
    <property type="project" value="UniProtKB-EC"/>
</dbReference>
<dbReference type="WBParaSite" id="Minc3s00561g14300">
    <property type="protein sequence ID" value="Minc3s00561g14300"/>
    <property type="gene ID" value="Minc3s00561g14300"/>
</dbReference>
<protein>
    <recommendedName>
        <fullName evidence="4 9">UTP--glucose-1-phosphate uridylyltransferase</fullName>
        <ecNumber evidence="3 9">2.7.7.9</ecNumber>
    </recommendedName>
</protein>
<dbReference type="InterPro" id="IPR016267">
    <property type="entry name" value="UDPGP_trans"/>
</dbReference>
<organism evidence="13 14">
    <name type="scientific">Meloidogyne incognita</name>
    <name type="common">Southern root-knot nematode worm</name>
    <name type="synonym">Oxyuris incognita</name>
    <dbReference type="NCBI Taxonomy" id="6306"/>
    <lineage>
        <taxon>Eukaryota</taxon>
        <taxon>Metazoa</taxon>
        <taxon>Ecdysozoa</taxon>
        <taxon>Nematoda</taxon>
        <taxon>Chromadorea</taxon>
        <taxon>Rhabditida</taxon>
        <taxon>Tylenchina</taxon>
        <taxon>Tylenchomorpha</taxon>
        <taxon>Tylenchoidea</taxon>
        <taxon>Meloidogynidae</taxon>
        <taxon>Meloidogyninae</taxon>
        <taxon>Meloidogyne</taxon>
        <taxon>Meloidogyne incognita group</taxon>
    </lineage>
</organism>
<comment type="catalytic activity">
    <reaction evidence="8">
        <text>alpha-D-glucose 1-phosphate + UTP + H(+) = UDP-alpha-D-glucose + diphosphate</text>
        <dbReference type="Rhea" id="RHEA:19889"/>
        <dbReference type="ChEBI" id="CHEBI:15378"/>
        <dbReference type="ChEBI" id="CHEBI:33019"/>
        <dbReference type="ChEBI" id="CHEBI:46398"/>
        <dbReference type="ChEBI" id="CHEBI:58601"/>
        <dbReference type="ChEBI" id="CHEBI:58885"/>
        <dbReference type="EC" id="2.7.7.9"/>
    </reaction>
    <physiologicalReaction direction="left-to-right" evidence="8">
        <dbReference type="Rhea" id="RHEA:19890"/>
    </physiologicalReaction>
</comment>
<dbReference type="EC" id="2.7.7.9" evidence="3 9"/>
<dbReference type="AlphaFoldDB" id="A0A914LIT5"/>
<dbReference type="SUPFAM" id="SSF53448">
    <property type="entry name" value="Nucleotide-diphospho-sugar transferases"/>
    <property type="match status" value="1"/>
</dbReference>
<dbReference type="Pfam" id="PF01704">
    <property type="entry name" value="UDPGP"/>
    <property type="match status" value="1"/>
</dbReference>
<evidence type="ECO:0000256" key="4">
    <source>
        <dbReference type="ARBA" id="ARBA00019048"/>
    </source>
</evidence>
<dbReference type="Proteomes" id="UP000887563">
    <property type="component" value="Unplaced"/>
</dbReference>
<keyword evidence="5 9" id="KW-0808">Transferase</keyword>
<feature type="binding site" evidence="11">
    <location>
        <position position="108"/>
    </location>
    <ligand>
        <name>UTP</name>
        <dbReference type="ChEBI" id="CHEBI:46398"/>
    </ligand>
</feature>